<comment type="function">
    <text evidence="1">Required for the efficient initiation of filament assembly.</text>
</comment>
<reference evidence="6 7" key="1">
    <citation type="submission" date="2024-08" db="EMBL/GenBank/DDBJ databases">
        <title>Whole-genome sequencing of halo(alkali)philic microorganisms from hypersaline lakes.</title>
        <authorList>
            <person name="Sorokin D.Y."/>
            <person name="Merkel A.Y."/>
            <person name="Messina E."/>
            <person name="Yakimov M."/>
        </authorList>
    </citation>
    <scope>NUCLEOTIDE SEQUENCE [LARGE SCALE GENOMIC DNA]</scope>
    <source>
        <strain evidence="6 7">Cl-TMA</strain>
    </source>
</reference>
<dbReference type="SUPFAM" id="SSF140566">
    <property type="entry name" value="FlgN-like"/>
    <property type="match status" value="1"/>
</dbReference>
<keyword evidence="6" id="KW-0969">Cilium</keyword>
<keyword evidence="4" id="KW-0175">Coiled coil</keyword>
<feature type="compositionally biased region" description="Polar residues" evidence="5">
    <location>
        <begin position="144"/>
        <end position="153"/>
    </location>
</feature>
<organism evidence="6 7">
    <name type="scientific">Thiohalorhabdus methylotrophus</name>
    <dbReference type="NCBI Taxonomy" id="3242694"/>
    <lineage>
        <taxon>Bacteria</taxon>
        <taxon>Pseudomonadati</taxon>
        <taxon>Pseudomonadota</taxon>
        <taxon>Gammaproteobacteria</taxon>
        <taxon>Thiohalorhabdales</taxon>
        <taxon>Thiohalorhabdaceae</taxon>
        <taxon>Thiohalorhabdus</taxon>
    </lineage>
</organism>
<keyword evidence="6" id="KW-0282">Flagellum</keyword>
<evidence type="ECO:0000313" key="7">
    <source>
        <dbReference type="Proteomes" id="UP001575181"/>
    </source>
</evidence>
<comment type="caution">
    <text evidence="6">The sequence shown here is derived from an EMBL/GenBank/DDBJ whole genome shotgun (WGS) entry which is preliminary data.</text>
</comment>
<protein>
    <submittedName>
        <fullName evidence="6">Flagellar protein FlgN</fullName>
    </submittedName>
</protein>
<gene>
    <name evidence="6" type="ORF">ACERLL_11715</name>
</gene>
<accession>A0ABV4TW66</accession>
<name>A0ABV4TW66_9GAMM</name>
<comment type="similarity">
    <text evidence="2">Belongs to the FlgN family.</text>
</comment>
<dbReference type="InterPro" id="IPR036679">
    <property type="entry name" value="FlgN-like_sf"/>
</dbReference>
<dbReference type="InterPro" id="IPR007809">
    <property type="entry name" value="FlgN-like"/>
</dbReference>
<feature type="region of interest" description="Disordered" evidence="5">
    <location>
        <begin position="134"/>
        <end position="153"/>
    </location>
</feature>
<dbReference type="Proteomes" id="UP001575181">
    <property type="component" value="Unassembled WGS sequence"/>
</dbReference>
<evidence type="ECO:0000256" key="1">
    <source>
        <dbReference type="ARBA" id="ARBA00002397"/>
    </source>
</evidence>
<evidence type="ECO:0000256" key="3">
    <source>
        <dbReference type="ARBA" id="ARBA00022795"/>
    </source>
</evidence>
<dbReference type="Gene3D" id="1.20.58.300">
    <property type="entry name" value="FlgN-like"/>
    <property type="match status" value="1"/>
</dbReference>
<dbReference type="Pfam" id="PF05130">
    <property type="entry name" value="FlgN"/>
    <property type="match status" value="1"/>
</dbReference>
<evidence type="ECO:0000256" key="4">
    <source>
        <dbReference type="SAM" id="Coils"/>
    </source>
</evidence>
<dbReference type="RefSeq" id="WP_373656280.1">
    <property type="nucleotide sequence ID" value="NZ_JBGUAW010000007.1"/>
</dbReference>
<proteinExistence type="inferred from homology"/>
<evidence type="ECO:0000313" key="6">
    <source>
        <dbReference type="EMBL" id="MFA9461493.1"/>
    </source>
</evidence>
<keyword evidence="3" id="KW-1005">Bacterial flagellum biogenesis</keyword>
<sequence>MSQEAVRILERLEAAHAAMEAFLEEERGHLADFDWEALAEDQERRAALTEEISAADAERAGLGRRLGAGAEAKLGDLLPGDPSLWDLRRERLRELVARVRQQNDENTRLIREAMERNERLLLWLTGEVEENRYTAEGQAKESVGGSSLFSRKV</sequence>
<feature type="coiled-coil region" evidence="4">
    <location>
        <begin position="89"/>
        <end position="116"/>
    </location>
</feature>
<keyword evidence="7" id="KW-1185">Reference proteome</keyword>
<evidence type="ECO:0000256" key="5">
    <source>
        <dbReference type="SAM" id="MobiDB-lite"/>
    </source>
</evidence>
<evidence type="ECO:0000256" key="2">
    <source>
        <dbReference type="ARBA" id="ARBA00007703"/>
    </source>
</evidence>
<dbReference type="EMBL" id="JBGUAW010000007">
    <property type="protein sequence ID" value="MFA9461493.1"/>
    <property type="molecule type" value="Genomic_DNA"/>
</dbReference>
<keyword evidence="6" id="KW-0966">Cell projection</keyword>